<name>A0A510XBD0_9GAMM</name>
<reference evidence="8 9" key="1">
    <citation type="submission" date="2019-07" db="EMBL/GenBank/DDBJ databases">
        <title>Whole genome shotgun sequence of Halomonas pacifica NBRC 102220.</title>
        <authorList>
            <person name="Hosoyama A."/>
            <person name="Uohara A."/>
            <person name="Ohji S."/>
            <person name="Ichikawa N."/>
        </authorList>
    </citation>
    <scope>NUCLEOTIDE SEQUENCE [LARGE SCALE GENOMIC DNA]</scope>
    <source>
        <strain evidence="8 9">NBRC 102220</strain>
    </source>
</reference>
<keyword evidence="3 6" id="KW-0812">Transmembrane</keyword>
<evidence type="ECO:0000259" key="7">
    <source>
        <dbReference type="Pfam" id="PF00482"/>
    </source>
</evidence>
<feature type="transmembrane region" description="Helical" evidence="6">
    <location>
        <begin position="233"/>
        <end position="250"/>
    </location>
</feature>
<evidence type="ECO:0000256" key="4">
    <source>
        <dbReference type="ARBA" id="ARBA00022989"/>
    </source>
</evidence>
<evidence type="ECO:0000256" key="2">
    <source>
        <dbReference type="ARBA" id="ARBA00022475"/>
    </source>
</evidence>
<organism evidence="8 9">
    <name type="scientific">Bisbaumannia pacifica</name>
    <dbReference type="NCBI Taxonomy" id="77098"/>
    <lineage>
        <taxon>Bacteria</taxon>
        <taxon>Pseudomonadati</taxon>
        <taxon>Pseudomonadota</taxon>
        <taxon>Gammaproteobacteria</taxon>
        <taxon>Oceanospirillales</taxon>
        <taxon>Halomonadaceae</taxon>
        <taxon>Bisbaumannia</taxon>
    </lineage>
</organism>
<dbReference type="RefSeq" id="WP_146803184.1">
    <property type="nucleotide sequence ID" value="NZ_BJUK01000022.1"/>
</dbReference>
<dbReference type="OrthoDB" id="597333at2"/>
<dbReference type="Pfam" id="PF00482">
    <property type="entry name" value="T2SSF"/>
    <property type="match status" value="1"/>
</dbReference>
<dbReference type="InterPro" id="IPR018076">
    <property type="entry name" value="T2SS_GspF_dom"/>
</dbReference>
<gene>
    <name evidence="8" type="ORF">HPA02_21280</name>
</gene>
<sequence>MTPWQLWLVTLALLLVAAGLLWKSAQHQSERALGGDTLTAHRKRLPRDSLQEVVLDYLLAAGIHLGGRGLLLLGGLLLVMILGTLLMFGNRLGALLVLGGLVAINVGLGLRAQHLRQKIRDQLPNFMEQVVREIGVGATLEIAFRRNVERVPLPLRDALSRIAIRRELGMELHEGLRREAQLLKIHEFDLLAAAVEVNQVHGGSLKEILGSFVELLRQQERGRRELKALTGETRVTAVVLAGMPLALAGFMVINNPEFLAPMLESPSGKLALWVALGLELGGCFALWRMLRSV</sequence>
<comment type="caution">
    <text evidence="8">The sequence shown here is derived from an EMBL/GenBank/DDBJ whole genome shotgun (WGS) entry which is preliminary data.</text>
</comment>
<keyword evidence="4 6" id="KW-1133">Transmembrane helix</keyword>
<accession>A0A510XBD0</accession>
<evidence type="ECO:0000256" key="1">
    <source>
        <dbReference type="ARBA" id="ARBA00004651"/>
    </source>
</evidence>
<feature type="transmembrane region" description="Helical" evidence="6">
    <location>
        <begin position="70"/>
        <end position="88"/>
    </location>
</feature>
<feature type="domain" description="Type II secretion system protein GspF" evidence="7">
    <location>
        <begin position="126"/>
        <end position="252"/>
    </location>
</feature>
<keyword evidence="5 6" id="KW-0472">Membrane</keyword>
<evidence type="ECO:0000256" key="6">
    <source>
        <dbReference type="SAM" id="Phobius"/>
    </source>
</evidence>
<feature type="transmembrane region" description="Helical" evidence="6">
    <location>
        <begin position="6"/>
        <end position="22"/>
    </location>
</feature>
<feature type="transmembrane region" description="Helical" evidence="6">
    <location>
        <begin position="270"/>
        <end position="290"/>
    </location>
</feature>
<proteinExistence type="predicted"/>
<keyword evidence="9" id="KW-1185">Reference proteome</keyword>
<dbReference type="PANTHER" id="PTHR35007:SF1">
    <property type="entry name" value="PILUS ASSEMBLY PROTEIN"/>
    <property type="match status" value="1"/>
</dbReference>
<dbReference type="PANTHER" id="PTHR35007">
    <property type="entry name" value="INTEGRAL MEMBRANE PROTEIN-RELATED"/>
    <property type="match status" value="1"/>
</dbReference>
<comment type="subcellular location">
    <subcellularLocation>
        <location evidence="1">Cell membrane</location>
        <topology evidence="1">Multi-pass membrane protein</topology>
    </subcellularLocation>
</comment>
<protein>
    <recommendedName>
        <fullName evidence="7">Type II secretion system protein GspF domain-containing protein</fullName>
    </recommendedName>
</protein>
<dbReference type="EMBL" id="BJUK01000022">
    <property type="protein sequence ID" value="GEK47845.1"/>
    <property type="molecule type" value="Genomic_DNA"/>
</dbReference>
<dbReference type="GO" id="GO:0005886">
    <property type="term" value="C:plasma membrane"/>
    <property type="evidence" value="ECO:0007669"/>
    <property type="project" value="UniProtKB-SubCell"/>
</dbReference>
<evidence type="ECO:0000256" key="3">
    <source>
        <dbReference type="ARBA" id="ARBA00022692"/>
    </source>
</evidence>
<keyword evidence="2" id="KW-1003">Cell membrane</keyword>
<feature type="transmembrane region" description="Helical" evidence="6">
    <location>
        <begin position="94"/>
        <end position="112"/>
    </location>
</feature>
<evidence type="ECO:0000256" key="5">
    <source>
        <dbReference type="ARBA" id="ARBA00023136"/>
    </source>
</evidence>
<evidence type="ECO:0000313" key="9">
    <source>
        <dbReference type="Proteomes" id="UP000321275"/>
    </source>
</evidence>
<evidence type="ECO:0000313" key="8">
    <source>
        <dbReference type="EMBL" id="GEK47845.1"/>
    </source>
</evidence>
<dbReference type="Proteomes" id="UP000321275">
    <property type="component" value="Unassembled WGS sequence"/>
</dbReference>
<dbReference type="AlphaFoldDB" id="A0A510XBD0"/>